<dbReference type="EMBL" id="CP039345">
    <property type="protein sequence ID" value="QCD77626.1"/>
    <property type="molecule type" value="Genomic_DNA"/>
</dbReference>
<protein>
    <submittedName>
        <fullName evidence="1">Uncharacterized protein</fullName>
    </submittedName>
</protein>
<evidence type="ECO:0000313" key="2">
    <source>
        <dbReference type="Proteomes" id="UP000501690"/>
    </source>
</evidence>
<dbReference type="AlphaFoldDB" id="A0A4D6KIB8"/>
<proteinExistence type="predicted"/>
<dbReference type="Proteomes" id="UP000501690">
    <property type="component" value="Linkage Group LG1"/>
</dbReference>
<reference evidence="1 2" key="1">
    <citation type="submission" date="2019-04" db="EMBL/GenBank/DDBJ databases">
        <title>An improved genome assembly and genetic linkage map for asparagus bean, Vigna unguiculata ssp. sesquipedialis.</title>
        <authorList>
            <person name="Xia Q."/>
            <person name="Zhang R."/>
            <person name="Dong Y."/>
        </authorList>
    </citation>
    <scope>NUCLEOTIDE SEQUENCE [LARGE SCALE GENOMIC DNA]</scope>
    <source>
        <tissue evidence="1">Leaf</tissue>
    </source>
</reference>
<evidence type="ECO:0000313" key="1">
    <source>
        <dbReference type="EMBL" id="QCD77626.1"/>
    </source>
</evidence>
<sequence length="112" mass="13162">MLSLGKKRSQIKEEVLSWVSFVKYFKTEKECLVGHLPLLTIAGFTELAIYAMVVLGFQTHPQFTIAETLQWCSQLELQRTWRRGEDVLDCNFFKWCYKEGADERDAIIVRQR</sequence>
<gene>
    <name evidence="1" type="ORF">DEO72_LG1g1252</name>
</gene>
<keyword evidence="2" id="KW-1185">Reference proteome</keyword>
<organism evidence="1 2">
    <name type="scientific">Vigna unguiculata</name>
    <name type="common">Cowpea</name>
    <dbReference type="NCBI Taxonomy" id="3917"/>
    <lineage>
        <taxon>Eukaryota</taxon>
        <taxon>Viridiplantae</taxon>
        <taxon>Streptophyta</taxon>
        <taxon>Embryophyta</taxon>
        <taxon>Tracheophyta</taxon>
        <taxon>Spermatophyta</taxon>
        <taxon>Magnoliopsida</taxon>
        <taxon>eudicotyledons</taxon>
        <taxon>Gunneridae</taxon>
        <taxon>Pentapetalae</taxon>
        <taxon>rosids</taxon>
        <taxon>fabids</taxon>
        <taxon>Fabales</taxon>
        <taxon>Fabaceae</taxon>
        <taxon>Papilionoideae</taxon>
        <taxon>50 kb inversion clade</taxon>
        <taxon>NPAAA clade</taxon>
        <taxon>indigoferoid/millettioid clade</taxon>
        <taxon>Phaseoleae</taxon>
        <taxon>Vigna</taxon>
    </lineage>
</organism>
<name>A0A4D6KIB8_VIGUN</name>
<accession>A0A4D6KIB8</accession>